<accession>A0A0C3NRQ3</accession>
<evidence type="ECO:0000313" key="2">
    <source>
        <dbReference type="Proteomes" id="UP000053257"/>
    </source>
</evidence>
<organism evidence="1 2">
    <name type="scientific">Phlebiopsis gigantea (strain 11061_1 CR5-6)</name>
    <name type="common">White-rot fungus</name>
    <name type="synonym">Peniophora gigantea</name>
    <dbReference type="NCBI Taxonomy" id="745531"/>
    <lineage>
        <taxon>Eukaryota</taxon>
        <taxon>Fungi</taxon>
        <taxon>Dikarya</taxon>
        <taxon>Basidiomycota</taxon>
        <taxon>Agaricomycotina</taxon>
        <taxon>Agaricomycetes</taxon>
        <taxon>Polyporales</taxon>
        <taxon>Phanerochaetaceae</taxon>
        <taxon>Phlebiopsis</taxon>
    </lineage>
</organism>
<proteinExistence type="predicted"/>
<gene>
    <name evidence="1" type="ORF">PHLGIDRAFT_117726</name>
</gene>
<evidence type="ECO:0000313" key="1">
    <source>
        <dbReference type="EMBL" id="KIP07854.1"/>
    </source>
</evidence>
<reference evidence="1 2" key="1">
    <citation type="journal article" date="2014" name="PLoS Genet.">
        <title>Analysis of the Phlebiopsis gigantea genome, transcriptome and secretome provides insight into its pioneer colonization strategies of wood.</title>
        <authorList>
            <person name="Hori C."/>
            <person name="Ishida T."/>
            <person name="Igarashi K."/>
            <person name="Samejima M."/>
            <person name="Suzuki H."/>
            <person name="Master E."/>
            <person name="Ferreira P."/>
            <person name="Ruiz-Duenas F.J."/>
            <person name="Held B."/>
            <person name="Canessa P."/>
            <person name="Larrondo L.F."/>
            <person name="Schmoll M."/>
            <person name="Druzhinina I.S."/>
            <person name="Kubicek C.P."/>
            <person name="Gaskell J.A."/>
            <person name="Kersten P."/>
            <person name="St John F."/>
            <person name="Glasner J."/>
            <person name="Sabat G."/>
            <person name="Splinter BonDurant S."/>
            <person name="Syed K."/>
            <person name="Yadav J."/>
            <person name="Mgbeahuruike A.C."/>
            <person name="Kovalchuk A."/>
            <person name="Asiegbu F.O."/>
            <person name="Lackner G."/>
            <person name="Hoffmeister D."/>
            <person name="Rencoret J."/>
            <person name="Gutierrez A."/>
            <person name="Sun H."/>
            <person name="Lindquist E."/>
            <person name="Barry K."/>
            <person name="Riley R."/>
            <person name="Grigoriev I.V."/>
            <person name="Henrissat B."/>
            <person name="Kues U."/>
            <person name="Berka R.M."/>
            <person name="Martinez A.T."/>
            <person name="Covert S.F."/>
            <person name="Blanchette R.A."/>
            <person name="Cullen D."/>
        </authorList>
    </citation>
    <scope>NUCLEOTIDE SEQUENCE [LARGE SCALE GENOMIC DNA]</scope>
    <source>
        <strain evidence="1 2">11061_1 CR5-6</strain>
    </source>
</reference>
<dbReference type="OrthoDB" id="2985014at2759"/>
<keyword evidence="2" id="KW-1185">Reference proteome</keyword>
<protein>
    <submittedName>
        <fullName evidence="1">Uncharacterized protein</fullName>
    </submittedName>
</protein>
<dbReference type="STRING" id="745531.A0A0C3NRQ3"/>
<name>A0A0C3NRQ3_PHLG1</name>
<dbReference type="Proteomes" id="UP000053257">
    <property type="component" value="Unassembled WGS sequence"/>
</dbReference>
<sequence length="71" mass="8080">MTLPNGRSTIDLEKVSMSFDEHISSGSGNVIDPKEEAKLVRRIDMRLIPASRLFYLLSFLDRANIVSHYDI</sequence>
<dbReference type="AlphaFoldDB" id="A0A0C3NRQ3"/>
<dbReference type="EMBL" id="KN840489">
    <property type="protein sequence ID" value="KIP07854.1"/>
    <property type="molecule type" value="Genomic_DNA"/>
</dbReference>
<dbReference type="HOGENOM" id="CLU_202735_0_0_1"/>